<accession>A0AA88XM54</accession>
<keyword evidence="5" id="KW-1185">Reference proteome</keyword>
<proteinExistence type="predicted"/>
<dbReference type="PROSITE" id="PS50297">
    <property type="entry name" value="ANK_REP_REGION"/>
    <property type="match status" value="3"/>
</dbReference>
<evidence type="ECO:0000313" key="4">
    <source>
        <dbReference type="EMBL" id="KAK3087937.1"/>
    </source>
</evidence>
<keyword evidence="1" id="KW-0677">Repeat</keyword>
<dbReference type="Gene3D" id="1.25.40.20">
    <property type="entry name" value="Ankyrin repeat-containing domain"/>
    <property type="match status" value="1"/>
</dbReference>
<dbReference type="SMART" id="SM00248">
    <property type="entry name" value="ANK"/>
    <property type="match status" value="3"/>
</dbReference>
<dbReference type="PROSITE" id="PS50088">
    <property type="entry name" value="ANK_REPEAT"/>
    <property type="match status" value="3"/>
</dbReference>
<reference evidence="4" key="1">
    <citation type="submission" date="2019-08" db="EMBL/GenBank/DDBJ databases">
        <title>The improved chromosome-level genome for the pearl oyster Pinctada fucata martensii using PacBio sequencing and Hi-C.</title>
        <authorList>
            <person name="Zheng Z."/>
        </authorList>
    </citation>
    <scope>NUCLEOTIDE SEQUENCE</scope>
    <source>
        <strain evidence="4">ZZ-2019</strain>
        <tissue evidence="4">Adductor muscle</tissue>
    </source>
</reference>
<dbReference type="PRINTS" id="PR01415">
    <property type="entry name" value="ANKYRIN"/>
</dbReference>
<name>A0AA88XM54_PINIB</name>
<evidence type="ECO:0000256" key="1">
    <source>
        <dbReference type="ARBA" id="ARBA00022737"/>
    </source>
</evidence>
<gene>
    <name evidence="4" type="ORF">FSP39_012631</name>
</gene>
<evidence type="ECO:0000256" key="3">
    <source>
        <dbReference type="PROSITE-ProRule" id="PRU00023"/>
    </source>
</evidence>
<dbReference type="AlphaFoldDB" id="A0AA88XM54"/>
<dbReference type="SUPFAM" id="SSF48403">
    <property type="entry name" value="Ankyrin repeat"/>
    <property type="match status" value="1"/>
</dbReference>
<dbReference type="InterPro" id="IPR036770">
    <property type="entry name" value="Ankyrin_rpt-contain_sf"/>
</dbReference>
<sequence>MQELPCSDVHGDTSNLATTVFALMKENETKLIRQANAFVKKNKSRARQIFETVVDGWTPLHACALRGSKKLLKTMLGAGSDINIRMGHPEGLPDQCTLLHIACHRGDLKICELLLSRGADVTSKDGNCRTPVYYAAKRRHKRVIKLLEKKGADVSNVEKWAPNISNECETPLPTTSGFCFFW</sequence>
<keyword evidence="2 3" id="KW-0040">ANK repeat</keyword>
<dbReference type="Pfam" id="PF12796">
    <property type="entry name" value="Ank_2"/>
    <property type="match status" value="1"/>
</dbReference>
<dbReference type="Pfam" id="PF00023">
    <property type="entry name" value="Ank"/>
    <property type="match status" value="1"/>
</dbReference>
<evidence type="ECO:0000256" key="2">
    <source>
        <dbReference type="ARBA" id="ARBA00023043"/>
    </source>
</evidence>
<dbReference type="EMBL" id="VSWD01000011">
    <property type="protein sequence ID" value="KAK3087937.1"/>
    <property type="molecule type" value="Genomic_DNA"/>
</dbReference>
<feature type="repeat" description="ANK" evidence="3">
    <location>
        <begin position="94"/>
        <end position="126"/>
    </location>
</feature>
<evidence type="ECO:0000313" key="5">
    <source>
        <dbReference type="Proteomes" id="UP001186944"/>
    </source>
</evidence>
<dbReference type="InterPro" id="IPR002110">
    <property type="entry name" value="Ankyrin_rpt"/>
</dbReference>
<feature type="repeat" description="ANK" evidence="3">
    <location>
        <begin position="127"/>
        <end position="159"/>
    </location>
</feature>
<dbReference type="PANTHER" id="PTHR24171">
    <property type="entry name" value="ANKYRIN REPEAT DOMAIN-CONTAINING PROTEIN 39-RELATED"/>
    <property type="match status" value="1"/>
</dbReference>
<feature type="repeat" description="ANK" evidence="3">
    <location>
        <begin position="55"/>
        <end position="87"/>
    </location>
</feature>
<dbReference type="PANTHER" id="PTHR24171:SF9">
    <property type="entry name" value="ANKYRIN REPEAT DOMAIN-CONTAINING PROTEIN 39"/>
    <property type="match status" value="1"/>
</dbReference>
<dbReference type="Proteomes" id="UP001186944">
    <property type="component" value="Unassembled WGS sequence"/>
</dbReference>
<comment type="caution">
    <text evidence="4">The sequence shown here is derived from an EMBL/GenBank/DDBJ whole genome shotgun (WGS) entry which is preliminary data.</text>
</comment>
<organism evidence="4 5">
    <name type="scientific">Pinctada imbricata</name>
    <name type="common">Atlantic pearl-oyster</name>
    <name type="synonym">Pinctada martensii</name>
    <dbReference type="NCBI Taxonomy" id="66713"/>
    <lineage>
        <taxon>Eukaryota</taxon>
        <taxon>Metazoa</taxon>
        <taxon>Spiralia</taxon>
        <taxon>Lophotrochozoa</taxon>
        <taxon>Mollusca</taxon>
        <taxon>Bivalvia</taxon>
        <taxon>Autobranchia</taxon>
        <taxon>Pteriomorphia</taxon>
        <taxon>Pterioida</taxon>
        <taxon>Pterioidea</taxon>
        <taxon>Pteriidae</taxon>
        <taxon>Pinctada</taxon>
    </lineage>
</organism>
<protein>
    <submittedName>
        <fullName evidence="4">Uncharacterized protein</fullName>
    </submittedName>
</protein>